<protein>
    <submittedName>
        <fullName evidence="6">Putative dnl zinc finger</fullName>
    </submittedName>
</protein>
<reference evidence="6" key="1">
    <citation type="journal article" date="2014" name="Insect Biochem. Mol. Biol.">
        <title>An insight into the sialome of the frog biting fly, Corethrella appendiculata.</title>
        <authorList>
            <person name="Ribeiro J.M.C."/>
            <person name="Chagas A.C."/>
            <person name="Pham V.M."/>
            <person name="Lounibos L.P."/>
            <person name="Calvo E."/>
        </authorList>
    </citation>
    <scope>NUCLEOTIDE SEQUENCE</scope>
    <source>
        <tissue evidence="6">Salivary glands</tissue>
    </source>
</reference>
<dbReference type="PROSITE" id="PS51501">
    <property type="entry name" value="ZF_DNL"/>
    <property type="match status" value="1"/>
</dbReference>
<evidence type="ECO:0000256" key="3">
    <source>
        <dbReference type="ARBA" id="ARBA00022833"/>
    </source>
</evidence>
<keyword evidence="3" id="KW-0862">Zinc</keyword>
<dbReference type="InterPro" id="IPR024158">
    <property type="entry name" value="Mt_import_TIM15"/>
</dbReference>
<feature type="domain" description="DNL-type" evidence="5">
    <location>
        <begin position="17"/>
        <end position="110"/>
    </location>
</feature>
<evidence type="ECO:0000256" key="1">
    <source>
        <dbReference type="ARBA" id="ARBA00022723"/>
    </source>
</evidence>
<dbReference type="InterPro" id="IPR007853">
    <property type="entry name" value="Znf_DNL-typ"/>
</dbReference>
<name>U5EE27_9DIPT</name>
<dbReference type="PANTHER" id="PTHR20922">
    <property type="entry name" value="DNL-TYPE ZINC FINGER PROTEIN"/>
    <property type="match status" value="1"/>
</dbReference>
<dbReference type="GO" id="GO:0006457">
    <property type="term" value="P:protein folding"/>
    <property type="evidence" value="ECO:0007669"/>
    <property type="project" value="TreeGrafter"/>
</dbReference>
<sequence length="110" mass="12354">QSASKPLVAENPTKLAQIQPKLQLMFTCKRCNTRNSKSISKLAYQKGVVIVRCDGCSNNHLIADNLGWFEETLNGKRNIEDILAEKGEKVIRMESVAGDSEYLLEKDENK</sequence>
<dbReference type="GO" id="GO:0051087">
    <property type="term" value="F:protein-folding chaperone binding"/>
    <property type="evidence" value="ECO:0007669"/>
    <property type="project" value="TreeGrafter"/>
</dbReference>
<evidence type="ECO:0000256" key="4">
    <source>
        <dbReference type="PROSITE-ProRule" id="PRU00834"/>
    </source>
</evidence>
<evidence type="ECO:0000256" key="2">
    <source>
        <dbReference type="ARBA" id="ARBA00022771"/>
    </source>
</evidence>
<feature type="non-terminal residue" evidence="6">
    <location>
        <position position="1"/>
    </location>
</feature>
<accession>U5EE27</accession>
<evidence type="ECO:0000259" key="5">
    <source>
        <dbReference type="PROSITE" id="PS51501"/>
    </source>
</evidence>
<dbReference type="Pfam" id="PF05180">
    <property type="entry name" value="zf-DNL"/>
    <property type="match status" value="1"/>
</dbReference>
<dbReference type="PANTHER" id="PTHR20922:SF13">
    <property type="entry name" value="DNL-TYPE ZINC FINGER PROTEIN"/>
    <property type="match status" value="1"/>
</dbReference>
<dbReference type="GO" id="GO:0008270">
    <property type="term" value="F:zinc ion binding"/>
    <property type="evidence" value="ECO:0007669"/>
    <property type="project" value="UniProtKB-KW"/>
</dbReference>
<dbReference type="EMBL" id="GANO01004480">
    <property type="protein sequence ID" value="JAB55391.1"/>
    <property type="molecule type" value="mRNA"/>
</dbReference>
<keyword evidence="2 4" id="KW-0863">Zinc-finger</keyword>
<organism evidence="6">
    <name type="scientific">Corethrella appendiculata</name>
    <dbReference type="NCBI Taxonomy" id="1370023"/>
    <lineage>
        <taxon>Eukaryota</taxon>
        <taxon>Metazoa</taxon>
        <taxon>Ecdysozoa</taxon>
        <taxon>Arthropoda</taxon>
        <taxon>Hexapoda</taxon>
        <taxon>Insecta</taxon>
        <taxon>Pterygota</taxon>
        <taxon>Neoptera</taxon>
        <taxon>Endopterygota</taxon>
        <taxon>Diptera</taxon>
        <taxon>Nematocera</taxon>
        <taxon>Culicoidea</taxon>
        <taxon>Chaoboridae</taxon>
        <taxon>Corethrella</taxon>
    </lineage>
</organism>
<dbReference type="GO" id="GO:0005739">
    <property type="term" value="C:mitochondrion"/>
    <property type="evidence" value="ECO:0007669"/>
    <property type="project" value="TreeGrafter"/>
</dbReference>
<evidence type="ECO:0000313" key="6">
    <source>
        <dbReference type="EMBL" id="JAB55391.1"/>
    </source>
</evidence>
<dbReference type="GO" id="GO:0050821">
    <property type="term" value="P:protein stabilization"/>
    <property type="evidence" value="ECO:0007669"/>
    <property type="project" value="TreeGrafter"/>
</dbReference>
<keyword evidence="1" id="KW-0479">Metal-binding</keyword>
<proteinExistence type="evidence at transcript level"/>
<dbReference type="GO" id="GO:0030150">
    <property type="term" value="P:protein import into mitochondrial matrix"/>
    <property type="evidence" value="ECO:0007669"/>
    <property type="project" value="TreeGrafter"/>
</dbReference>
<dbReference type="AlphaFoldDB" id="U5EE27"/>